<reference evidence="3" key="1">
    <citation type="journal article" date="2014" name="Front. Microbiol.">
        <title>High frequency of phylogenetically diverse reductive dehalogenase-homologous genes in deep subseafloor sedimentary metagenomes.</title>
        <authorList>
            <person name="Kawai M."/>
            <person name="Futagami T."/>
            <person name="Toyoda A."/>
            <person name="Takaki Y."/>
            <person name="Nishi S."/>
            <person name="Hori S."/>
            <person name="Arai W."/>
            <person name="Tsubouchi T."/>
            <person name="Morono Y."/>
            <person name="Uchiyama I."/>
            <person name="Ito T."/>
            <person name="Fujiyama A."/>
            <person name="Inagaki F."/>
            <person name="Takami H."/>
        </authorList>
    </citation>
    <scope>NUCLEOTIDE SEQUENCE</scope>
    <source>
        <strain evidence="3">Expedition CK06-06</strain>
    </source>
</reference>
<evidence type="ECO:0000256" key="1">
    <source>
        <dbReference type="SAM" id="MobiDB-lite"/>
    </source>
</evidence>
<organism evidence="3">
    <name type="scientific">marine sediment metagenome</name>
    <dbReference type="NCBI Taxonomy" id="412755"/>
    <lineage>
        <taxon>unclassified sequences</taxon>
        <taxon>metagenomes</taxon>
        <taxon>ecological metagenomes</taxon>
    </lineage>
</organism>
<dbReference type="InterPro" id="IPR029479">
    <property type="entry name" value="Nitroreductase"/>
</dbReference>
<dbReference type="EMBL" id="BARS01054676">
    <property type="protein sequence ID" value="GAG50824.1"/>
    <property type="molecule type" value="Genomic_DNA"/>
</dbReference>
<dbReference type="PANTHER" id="PTHR43745:SF2">
    <property type="entry name" value="NITROREDUCTASE MJ1384-RELATED"/>
    <property type="match status" value="1"/>
</dbReference>
<gene>
    <name evidence="3" type="ORF">S01H1_80892</name>
</gene>
<feature type="region of interest" description="Disordered" evidence="1">
    <location>
        <begin position="18"/>
        <end position="38"/>
    </location>
</feature>
<dbReference type="Gene3D" id="3.40.109.10">
    <property type="entry name" value="NADH Oxidase"/>
    <property type="match status" value="1"/>
</dbReference>
<sequence>MDTGREFLKSHRWEEWRKHETDQRKEVPAPPPQKSYPEGATLIDLIAPGDLAIGQMPMVEAIRRRRSRREFTEKPLTLEELSFLLWATQGIDETATQAFGDWLVTKDPAAIKSRPILRTVPSAGGRHPFETYLLVNRVMGLEAGLYRYL</sequence>
<name>X0Y4F5_9ZZZZ</name>
<evidence type="ECO:0000259" key="2">
    <source>
        <dbReference type="Pfam" id="PF00881"/>
    </source>
</evidence>
<feature type="non-terminal residue" evidence="3">
    <location>
        <position position="149"/>
    </location>
</feature>
<feature type="domain" description="Nitroreductase" evidence="2">
    <location>
        <begin position="62"/>
        <end position="136"/>
    </location>
</feature>
<dbReference type="InterPro" id="IPR000415">
    <property type="entry name" value="Nitroreductase-like"/>
</dbReference>
<dbReference type="AlphaFoldDB" id="X0Y4F5"/>
<comment type="caution">
    <text evidence="3">The sequence shown here is derived from an EMBL/GenBank/DDBJ whole genome shotgun (WGS) entry which is preliminary data.</text>
</comment>
<feature type="compositionally biased region" description="Basic and acidic residues" evidence="1">
    <location>
        <begin position="18"/>
        <end position="27"/>
    </location>
</feature>
<accession>X0Y4F5</accession>
<evidence type="ECO:0000313" key="3">
    <source>
        <dbReference type="EMBL" id="GAG50824.1"/>
    </source>
</evidence>
<dbReference type="PANTHER" id="PTHR43745">
    <property type="entry name" value="NITROREDUCTASE MJ1384-RELATED"/>
    <property type="match status" value="1"/>
</dbReference>
<dbReference type="GO" id="GO:0016491">
    <property type="term" value="F:oxidoreductase activity"/>
    <property type="evidence" value="ECO:0007669"/>
    <property type="project" value="InterPro"/>
</dbReference>
<dbReference type="InterPro" id="IPR052544">
    <property type="entry name" value="Bacteriocin_Proc_Enz"/>
</dbReference>
<dbReference type="Pfam" id="PF00881">
    <property type="entry name" value="Nitroreductase"/>
    <property type="match status" value="1"/>
</dbReference>
<protein>
    <recommendedName>
        <fullName evidence="2">Nitroreductase domain-containing protein</fullName>
    </recommendedName>
</protein>
<proteinExistence type="predicted"/>
<dbReference type="SUPFAM" id="SSF55469">
    <property type="entry name" value="FMN-dependent nitroreductase-like"/>
    <property type="match status" value="1"/>
</dbReference>